<evidence type="ECO:0000256" key="1">
    <source>
        <dbReference type="SAM" id="Coils"/>
    </source>
</evidence>
<feature type="region of interest" description="Disordered" evidence="2">
    <location>
        <begin position="525"/>
        <end position="555"/>
    </location>
</feature>
<keyword evidence="3" id="KW-1133">Transmembrane helix</keyword>
<dbReference type="Proteomes" id="UP000279259">
    <property type="component" value="Unassembled WGS sequence"/>
</dbReference>
<evidence type="ECO:0000313" key="5">
    <source>
        <dbReference type="Proteomes" id="UP000279259"/>
    </source>
</evidence>
<protein>
    <submittedName>
        <fullName evidence="4">Uncharacterized protein</fullName>
    </submittedName>
</protein>
<feature type="region of interest" description="Disordered" evidence="2">
    <location>
        <begin position="1"/>
        <end position="169"/>
    </location>
</feature>
<feature type="compositionally biased region" description="Acidic residues" evidence="2">
    <location>
        <begin position="41"/>
        <end position="52"/>
    </location>
</feature>
<feature type="transmembrane region" description="Helical" evidence="3">
    <location>
        <begin position="346"/>
        <end position="372"/>
    </location>
</feature>
<reference evidence="4 5" key="1">
    <citation type="submission" date="2018-11" db="EMBL/GenBank/DDBJ databases">
        <title>Genome sequence of Saitozyma podzolica DSM 27192.</title>
        <authorList>
            <person name="Aliyu H."/>
            <person name="Gorte O."/>
            <person name="Ochsenreither K."/>
        </authorList>
    </citation>
    <scope>NUCLEOTIDE SEQUENCE [LARGE SCALE GENOMIC DNA]</scope>
    <source>
        <strain evidence="4 5">DSM 27192</strain>
    </source>
</reference>
<feature type="compositionally biased region" description="Basic and acidic residues" evidence="2">
    <location>
        <begin position="305"/>
        <end position="320"/>
    </location>
</feature>
<feature type="compositionally biased region" description="Low complexity" evidence="2">
    <location>
        <begin position="275"/>
        <end position="288"/>
    </location>
</feature>
<feature type="compositionally biased region" description="Low complexity" evidence="2">
    <location>
        <begin position="11"/>
        <end position="25"/>
    </location>
</feature>
<feature type="compositionally biased region" description="Polar residues" evidence="2">
    <location>
        <begin position="70"/>
        <end position="91"/>
    </location>
</feature>
<keyword evidence="5" id="KW-1185">Reference proteome</keyword>
<comment type="caution">
    <text evidence="4">The sequence shown here is derived from an EMBL/GenBank/DDBJ whole genome shotgun (WGS) entry which is preliminary data.</text>
</comment>
<evidence type="ECO:0000256" key="3">
    <source>
        <dbReference type="SAM" id="Phobius"/>
    </source>
</evidence>
<feature type="compositionally biased region" description="Polar residues" evidence="2">
    <location>
        <begin position="137"/>
        <end position="165"/>
    </location>
</feature>
<evidence type="ECO:0000313" key="4">
    <source>
        <dbReference type="EMBL" id="RSH92610.1"/>
    </source>
</evidence>
<dbReference type="EMBL" id="RSCD01000005">
    <property type="protein sequence ID" value="RSH92610.1"/>
    <property type="molecule type" value="Genomic_DNA"/>
</dbReference>
<accession>A0A427YNI4</accession>
<feature type="compositionally biased region" description="Polar residues" evidence="2">
    <location>
        <begin position="544"/>
        <end position="555"/>
    </location>
</feature>
<feature type="region of interest" description="Disordered" evidence="2">
    <location>
        <begin position="449"/>
        <end position="469"/>
    </location>
</feature>
<feature type="region of interest" description="Disordered" evidence="2">
    <location>
        <begin position="712"/>
        <end position="757"/>
    </location>
</feature>
<sequence>MTTKRRRNNDSPATPAPRSSTSHPTASPPASPSSATMYDASSEDEVEVDDLGESFHIVSSPRNGQDDDGSSTTSTINTSLRDSVIGTLSDTSSERPGGSVSGGSIAGELEEIDIEMESDTDGSASLIGGSYADAEATESNSTSNPNSMSISDLADSRNTISQYNEGDTPAANSLIRLVFPTPEASFTSSGTGETISGGDTPSGSLANLLPPVAGDKDRDAKSRDTAERFDRLAKSVQKMEEMMHEHEREREQEHEQGEYQLLASTDGIDRKDSKASSMSTMQATSTDSVSGAKPHTREARRKTTKQSDDARGETKVQVRESHRRRQLREALANAAAIELGGGAKKWGVLAIASFVSLALLGTFGPGISLPLFGFRNAKSPINQPVQPPSDIGRTLSVLDLLSASTSAATTSESSSATSLSTHYIPDLQKIRHALSTLSTAPNKVAIPDAVTTGGATEPSNEPTVGRRKRKEAMASTASFPVSVRDANVALTVASVQAAMDGYKVWTQAIKQKILDTAKEIKDVKEVNESKESKESNVPVGTKAPNASSAWPSADASTGISQQVRDQLGPRLSTAFGLARNYSIAASKIVGPLSLEVLQALDKELHGLLSLAQQVLQTTAVASGPVLRRAARNLAVLQHTANTALRQLYDRLRDSTPSDVDREAMAREAIARARAGLDALAEYVEGQASNVQEKSRDSLRQARKGLDKLVDRFSKEQDEVKPVPDVHEDGPMPFARMRPGRTGREGKRQRTTGSHRHCHGVAAESACGNFVAKSKERIARKVSRGARLLEHIHHAAIQLVL</sequence>
<keyword evidence="3" id="KW-0472">Membrane</keyword>
<gene>
    <name evidence="4" type="ORF">EHS25_008055</name>
</gene>
<feature type="compositionally biased region" description="Basic and acidic residues" evidence="2">
    <location>
        <begin position="214"/>
        <end position="226"/>
    </location>
</feature>
<feature type="compositionally biased region" description="Basic and acidic residues" evidence="2">
    <location>
        <begin position="525"/>
        <end position="534"/>
    </location>
</feature>
<proteinExistence type="predicted"/>
<feature type="compositionally biased region" description="Acidic residues" evidence="2">
    <location>
        <begin position="108"/>
        <end position="120"/>
    </location>
</feature>
<feature type="compositionally biased region" description="Basic and acidic residues" evidence="2">
    <location>
        <begin position="712"/>
        <end position="729"/>
    </location>
</feature>
<dbReference type="OrthoDB" id="2564461at2759"/>
<feature type="coiled-coil region" evidence="1">
    <location>
        <begin position="229"/>
        <end position="256"/>
    </location>
</feature>
<feature type="compositionally biased region" description="Polar residues" evidence="2">
    <location>
        <begin position="453"/>
        <end position="462"/>
    </location>
</feature>
<name>A0A427YNI4_9TREE</name>
<organism evidence="4 5">
    <name type="scientific">Saitozyma podzolica</name>
    <dbReference type="NCBI Taxonomy" id="1890683"/>
    <lineage>
        <taxon>Eukaryota</taxon>
        <taxon>Fungi</taxon>
        <taxon>Dikarya</taxon>
        <taxon>Basidiomycota</taxon>
        <taxon>Agaricomycotina</taxon>
        <taxon>Tremellomycetes</taxon>
        <taxon>Tremellales</taxon>
        <taxon>Trimorphomycetaceae</taxon>
        <taxon>Saitozyma</taxon>
    </lineage>
</organism>
<feature type="compositionally biased region" description="Low complexity" evidence="2">
    <location>
        <begin position="185"/>
        <end position="199"/>
    </location>
</feature>
<keyword evidence="3" id="KW-0812">Transmembrane</keyword>
<keyword evidence="1" id="KW-0175">Coiled coil</keyword>
<feature type="region of interest" description="Disordered" evidence="2">
    <location>
        <begin position="264"/>
        <end position="324"/>
    </location>
</feature>
<feature type="compositionally biased region" description="Basic residues" evidence="2">
    <location>
        <begin position="748"/>
        <end position="757"/>
    </location>
</feature>
<dbReference type="AlphaFoldDB" id="A0A427YNI4"/>
<evidence type="ECO:0000256" key="2">
    <source>
        <dbReference type="SAM" id="MobiDB-lite"/>
    </source>
</evidence>
<feature type="region of interest" description="Disordered" evidence="2">
    <location>
        <begin position="184"/>
        <end position="226"/>
    </location>
</feature>